<evidence type="ECO:0000313" key="1">
    <source>
        <dbReference type="EMBL" id="KAH7920401.1"/>
    </source>
</evidence>
<dbReference type="Proteomes" id="UP000790709">
    <property type="component" value="Unassembled WGS sequence"/>
</dbReference>
<organism evidence="1 2">
    <name type="scientific">Leucogyrophana mollusca</name>
    <dbReference type="NCBI Taxonomy" id="85980"/>
    <lineage>
        <taxon>Eukaryota</taxon>
        <taxon>Fungi</taxon>
        <taxon>Dikarya</taxon>
        <taxon>Basidiomycota</taxon>
        <taxon>Agaricomycotina</taxon>
        <taxon>Agaricomycetes</taxon>
        <taxon>Agaricomycetidae</taxon>
        <taxon>Boletales</taxon>
        <taxon>Boletales incertae sedis</taxon>
        <taxon>Leucogyrophana</taxon>
    </lineage>
</organism>
<protein>
    <submittedName>
        <fullName evidence="1">MFS transporter</fullName>
    </submittedName>
</protein>
<dbReference type="EMBL" id="MU266582">
    <property type="protein sequence ID" value="KAH7920401.1"/>
    <property type="molecule type" value="Genomic_DNA"/>
</dbReference>
<proteinExistence type="predicted"/>
<accession>A0ACB8B5A2</accession>
<comment type="caution">
    <text evidence="1">The sequence shown here is derived from an EMBL/GenBank/DDBJ whole genome shotgun (WGS) entry which is preliminary data.</text>
</comment>
<keyword evidence="2" id="KW-1185">Reference proteome</keyword>
<reference evidence="1" key="1">
    <citation type="journal article" date="2021" name="New Phytol.">
        <title>Evolutionary innovations through gain and loss of genes in the ectomycorrhizal Boletales.</title>
        <authorList>
            <person name="Wu G."/>
            <person name="Miyauchi S."/>
            <person name="Morin E."/>
            <person name="Kuo A."/>
            <person name="Drula E."/>
            <person name="Varga T."/>
            <person name="Kohler A."/>
            <person name="Feng B."/>
            <person name="Cao Y."/>
            <person name="Lipzen A."/>
            <person name="Daum C."/>
            <person name="Hundley H."/>
            <person name="Pangilinan J."/>
            <person name="Johnson J."/>
            <person name="Barry K."/>
            <person name="LaButti K."/>
            <person name="Ng V."/>
            <person name="Ahrendt S."/>
            <person name="Min B."/>
            <person name="Choi I.G."/>
            <person name="Park H."/>
            <person name="Plett J.M."/>
            <person name="Magnuson J."/>
            <person name="Spatafora J.W."/>
            <person name="Nagy L.G."/>
            <person name="Henrissat B."/>
            <person name="Grigoriev I.V."/>
            <person name="Yang Z.L."/>
            <person name="Xu J."/>
            <person name="Martin F.M."/>
        </authorList>
    </citation>
    <scope>NUCLEOTIDE SEQUENCE</scope>
    <source>
        <strain evidence="1">KUC20120723A-06</strain>
    </source>
</reference>
<name>A0ACB8B5A2_9AGAM</name>
<sequence>MSPLLESEYPVVCDEETALLSSTCLKHNKKPPTPLPKVQISILLMVGLIEPVSAQCIYPFINQLVRELDITGGDERKVGYYAGLIESLFFATQALTILQWSRVSDHIGRKPVLLLGVFGLGLSMLCFGLSRTFWGLVLSRCITGALNGNIGVMKSMMGELTDSTNMAQGFALMPIAWSIGVTLGPTIGGVLARPQDNFPQVFKGAFWATFPYFLPCATAALFAAVTFVCILAFLKETLPARPSLVKALTSCGDTQPSDIQPLVSPVPALSSSEEPVAIRSLLIPSILIPVINYGVLATFEIAMLALLPLFYSTPIEFGGLGFSPSTIGMTMAIFGLINGPLQALSFAPLVDRFGVKAVFCVGVASYIPIFGLFPVISLVAKLGGIGPFVWVLLVSQLVLAVFQDMAFGCILMFITASAPNQRSLGATNGLAQTTGSVARTIGPALSTSMFAYSVQHNLLGGYAVYFILVISSALALLLASGLDEKNLKRE</sequence>
<evidence type="ECO:0000313" key="2">
    <source>
        <dbReference type="Proteomes" id="UP000790709"/>
    </source>
</evidence>
<gene>
    <name evidence="1" type="ORF">BV22DRAFT_1133086</name>
</gene>